<keyword evidence="3" id="KW-0808">Transferase</keyword>
<evidence type="ECO:0000313" key="3">
    <source>
        <dbReference type="EMBL" id="MCH4292822.1"/>
    </source>
</evidence>
<dbReference type="InterPro" id="IPR036890">
    <property type="entry name" value="HATPase_C_sf"/>
</dbReference>
<gene>
    <name evidence="3" type="ORF">MJ923_00720</name>
</gene>
<keyword evidence="1" id="KW-1133">Transmembrane helix</keyword>
<keyword evidence="1" id="KW-0812">Transmembrane</keyword>
<feature type="transmembrane region" description="Helical" evidence="1">
    <location>
        <begin position="9"/>
        <end position="30"/>
    </location>
</feature>
<proteinExistence type="predicted"/>
<feature type="transmembrane region" description="Helical" evidence="1">
    <location>
        <begin position="71"/>
        <end position="95"/>
    </location>
</feature>
<feature type="domain" description="Signal transduction histidine kinase internal region" evidence="2">
    <location>
        <begin position="157"/>
        <end position="236"/>
    </location>
</feature>
<protein>
    <submittedName>
        <fullName evidence="3">Histidine kinase</fullName>
    </submittedName>
</protein>
<comment type="caution">
    <text evidence="3">The sequence shown here is derived from an EMBL/GenBank/DDBJ whole genome shotgun (WGS) entry which is preliminary data.</text>
</comment>
<dbReference type="GO" id="GO:0016020">
    <property type="term" value="C:membrane"/>
    <property type="evidence" value="ECO:0007669"/>
    <property type="project" value="InterPro"/>
</dbReference>
<feature type="transmembrane region" description="Helical" evidence="1">
    <location>
        <begin position="115"/>
        <end position="134"/>
    </location>
</feature>
<accession>A0AAJ1EYT7</accession>
<dbReference type="InterPro" id="IPR010559">
    <property type="entry name" value="Sig_transdc_His_kin_internal"/>
</dbReference>
<keyword evidence="1" id="KW-0472">Membrane</keyword>
<feature type="transmembrane region" description="Helical" evidence="1">
    <location>
        <begin position="42"/>
        <end position="59"/>
    </location>
</feature>
<name>A0AAJ1EYT7_9GAMM</name>
<dbReference type="InterPro" id="IPR050640">
    <property type="entry name" value="Bact_2-comp_sensor_kinase"/>
</dbReference>
<sequence>MSSNLKRFWLYQTLGWGSFALLNLSVRGYFSHYGVGELVNSVSLFAALMVSTGLLRLYFHRFIEDKSLGRVVAHVLLGALLAALLTTALVALVLLPNQELVFGKVIPEAPSQLLMSIPNTLFIILLWSLFYLVIKRQRLLSQREKSQEALQQSLQAAQLDLLLSQINPHFIFNAINNIRALILEDKDKARQMLTELSDVMRYVMYADSSALIPFQQELGTVKQYLSINELQFESRLSYRLDIAPDCQDVLFPKMMLQLMVENAIKHGIGKRLQGGRIDISARCEAGCLMVEVTNPGTLAPEDARGTGIGIQNIRQRLQLHYGLGNGLENGHESGLESSHDNGEQAHRLAGKAAFDIRADGENVVACLRLPLDKKDREIA</sequence>
<keyword evidence="3" id="KW-0418">Kinase</keyword>
<dbReference type="PANTHER" id="PTHR34220">
    <property type="entry name" value="SENSOR HISTIDINE KINASE YPDA"/>
    <property type="match status" value="1"/>
</dbReference>
<keyword evidence="4" id="KW-1185">Reference proteome</keyword>
<evidence type="ECO:0000256" key="1">
    <source>
        <dbReference type="SAM" id="Phobius"/>
    </source>
</evidence>
<evidence type="ECO:0000259" key="2">
    <source>
        <dbReference type="Pfam" id="PF06580"/>
    </source>
</evidence>
<dbReference type="Proteomes" id="UP001297581">
    <property type="component" value="Unassembled WGS sequence"/>
</dbReference>
<dbReference type="RefSeq" id="WP_240589476.1">
    <property type="nucleotide sequence ID" value="NZ_JAKUDL010000001.1"/>
</dbReference>
<dbReference type="Pfam" id="PF06580">
    <property type="entry name" value="His_kinase"/>
    <property type="match status" value="1"/>
</dbReference>
<dbReference type="GO" id="GO:0000155">
    <property type="term" value="F:phosphorelay sensor kinase activity"/>
    <property type="evidence" value="ECO:0007669"/>
    <property type="project" value="InterPro"/>
</dbReference>
<dbReference type="PANTHER" id="PTHR34220:SF7">
    <property type="entry name" value="SENSOR HISTIDINE KINASE YPDA"/>
    <property type="match status" value="1"/>
</dbReference>
<dbReference type="Gene3D" id="3.30.565.10">
    <property type="entry name" value="Histidine kinase-like ATPase, C-terminal domain"/>
    <property type="match status" value="1"/>
</dbReference>
<reference evidence="3 4" key="1">
    <citation type="submission" date="2022-02" db="EMBL/GenBank/DDBJ databases">
        <title>The genome sequence of Shewanella sp. 3B26.</title>
        <authorList>
            <person name="Du J."/>
        </authorList>
    </citation>
    <scope>NUCLEOTIDE SEQUENCE [LARGE SCALE GENOMIC DNA]</scope>
    <source>
        <strain evidence="3 4">3B26</strain>
    </source>
</reference>
<dbReference type="EMBL" id="JAKUDL010000001">
    <property type="protein sequence ID" value="MCH4292822.1"/>
    <property type="molecule type" value="Genomic_DNA"/>
</dbReference>
<organism evidence="3 4">
    <name type="scientific">Shewanella zhuhaiensis</name>
    <dbReference type="NCBI Taxonomy" id="2919576"/>
    <lineage>
        <taxon>Bacteria</taxon>
        <taxon>Pseudomonadati</taxon>
        <taxon>Pseudomonadota</taxon>
        <taxon>Gammaproteobacteria</taxon>
        <taxon>Alteromonadales</taxon>
        <taxon>Shewanellaceae</taxon>
        <taxon>Shewanella</taxon>
    </lineage>
</organism>
<evidence type="ECO:0000313" key="4">
    <source>
        <dbReference type="Proteomes" id="UP001297581"/>
    </source>
</evidence>
<dbReference type="AlphaFoldDB" id="A0AAJ1EYT7"/>
<dbReference type="SUPFAM" id="SSF55874">
    <property type="entry name" value="ATPase domain of HSP90 chaperone/DNA topoisomerase II/histidine kinase"/>
    <property type="match status" value="1"/>
</dbReference>